<dbReference type="InterPro" id="IPR010260">
    <property type="entry name" value="AlpA"/>
</dbReference>
<proteinExistence type="predicted"/>
<dbReference type="EMBL" id="JACIFZ010000006">
    <property type="protein sequence ID" value="MBB4223964.1"/>
    <property type="molecule type" value="Genomic_DNA"/>
</dbReference>
<dbReference type="Proteomes" id="UP000524450">
    <property type="component" value="Unassembled WGS sequence"/>
</dbReference>
<dbReference type="AlphaFoldDB" id="A0A840FUI4"/>
<evidence type="ECO:0000313" key="1">
    <source>
        <dbReference type="EMBL" id="MBB4223964.1"/>
    </source>
</evidence>
<accession>A0A840FUI4</accession>
<dbReference type="GO" id="GO:0003677">
    <property type="term" value="F:DNA binding"/>
    <property type="evidence" value="ECO:0007669"/>
    <property type="project" value="UniProtKB-KW"/>
</dbReference>
<comment type="caution">
    <text evidence="1">The sequence shown here is derived from an EMBL/GenBank/DDBJ whole genome shotgun (WGS) entry which is preliminary data.</text>
</comment>
<dbReference type="Pfam" id="PF05930">
    <property type="entry name" value="Phage_AlpA"/>
    <property type="match status" value="1"/>
</dbReference>
<gene>
    <name evidence="1" type="ORF">GGD71_004755</name>
</gene>
<sequence>MEQARFADTQSLAPGSSDERSLAKSRASLEATLRQNFGVLIDDLLLAVAFAQRQRLITIQEVCERTGMGTSFIHAEILAGRFPKPVKLGASKSRRAAARFVDGEICDWIAQRIAERDLPPSHSMRSEEVA</sequence>
<protein>
    <submittedName>
        <fullName evidence="1">Putative DNA-binding transcriptional regulator AlpA</fullName>
    </submittedName>
</protein>
<dbReference type="RefSeq" id="WP_184641046.1">
    <property type="nucleotide sequence ID" value="NZ_JACIFZ010000006.1"/>
</dbReference>
<name>A0A840FUI4_9BURK</name>
<dbReference type="Gene3D" id="1.10.238.160">
    <property type="match status" value="1"/>
</dbReference>
<organism evidence="1 2">
    <name type="scientific">Variovorax guangxiensis</name>
    <dbReference type="NCBI Taxonomy" id="1775474"/>
    <lineage>
        <taxon>Bacteria</taxon>
        <taxon>Pseudomonadati</taxon>
        <taxon>Pseudomonadota</taxon>
        <taxon>Betaproteobacteria</taxon>
        <taxon>Burkholderiales</taxon>
        <taxon>Comamonadaceae</taxon>
        <taxon>Variovorax</taxon>
    </lineage>
</organism>
<evidence type="ECO:0000313" key="2">
    <source>
        <dbReference type="Proteomes" id="UP000524450"/>
    </source>
</evidence>
<keyword evidence="1" id="KW-0238">DNA-binding</keyword>
<reference evidence="1 2" key="1">
    <citation type="submission" date="2020-08" db="EMBL/GenBank/DDBJ databases">
        <title>Genomic Encyclopedia of Type Strains, Phase IV (KMG-V): Genome sequencing to study the core and pangenomes of soil and plant-associated prokaryotes.</title>
        <authorList>
            <person name="Whitman W."/>
        </authorList>
    </citation>
    <scope>NUCLEOTIDE SEQUENCE [LARGE SCALE GENOMIC DNA]</scope>
    <source>
        <strain evidence="1 2">34/80</strain>
    </source>
</reference>